<organism evidence="1 2">
    <name type="scientific">Alicyclobacillus mengziensis</name>
    <dbReference type="NCBI Taxonomy" id="2931921"/>
    <lineage>
        <taxon>Bacteria</taxon>
        <taxon>Bacillati</taxon>
        <taxon>Bacillota</taxon>
        <taxon>Bacilli</taxon>
        <taxon>Bacillales</taxon>
        <taxon>Alicyclobacillaceae</taxon>
        <taxon>Alicyclobacillus</taxon>
    </lineage>
</organism>
<proteinExistence type="predicted"/>
<dbReference type="RefSeq" id="WP_206655642.1">
    <property type="nucleotide sequence ID" value="NZ_CP071182.1"/>
</dbReference>
<reference evidence="1 2" key="1">
    <citation type="submission" date="2021-02" db="EMBL/GenBank/DDBJ databases">
        <title>Alicyclobacillus curvatus sp. nov. and Alicyclobacillus mengziensis sp. nov., two acidophilic bacteria isolated from acid mine drainage.</title>
        <authorList>
            <person name="Huang Y."/>
        </authorList>
    </citation>
    <scope>NUCLEOTIDE SEQUENCE [LARGE SCALE GENOMIC DNA]</scope>
    <source>
        <strain evidence="1 2">S30H14</strain>
    </source>
</reference>
<gene>
    <name evidence="1" type="ORF">JZ786_17455</name>
</gene>
<keyword evidence="2" id="KW-1185">Reference proteome</keyword>
<dbReference type="Proteomes" id="UP000663505">
    <property type="component" value="Chromosome"/>
</dbReference>
<protein>
    <recommendedName>
        <fullName evidence="3">Peptidase MA-like domain-containing protein</fullName>
    </recommendedName>
</protein>
<dbReference type="AlphaFoldDB" id="A0A9X7VWC0"/>
<dbReference type="KEGG" id="afx:JZ786_17455"/>
<evidence type="ECO:0000313" key="1">
    <source>
        <dbReference type="EMBL" id="QSO46273.1"/>
    </source>
</evidence>
<evidence type="ECO:0008006" key="3">
    <source>
        <dbReference type="Google" id="ProtNLM"/>
    </source>
</evidence>
<accession>A0A9X7VWC0</accession>
<name>A0A9X7VWC0_9BACL</name>
<sequence>MTGSALDVSAGFPSQSLLTGKRLQFYMKTRVRKSVFFLLSLLLLLTPLAQIQSSKTPILPSPVAQLRMTLAAAPAQMWTQSSVGSLVDVNLIAGDAGVSRMTINWVQSVIRNDAWPVINHLFAGASTPNVNLVLFATEQGYQGVVAQQFSGNAQVIAADTGGFTVGTTVYVPIYKYTATDSLANTIAHEFTHVFLNVTGISRLIPQWINEGFAWSAGLQAENTVNSGGVNVLLKELAAELASARHSGNLAPLTTGTEAGLQKNFEYNLEYEDYLAVDQLEKIYGMKAITQFFRQALNVGLKTSFKESFGVSLNAYEQKFYGKLNANV</sequence>
<dbReference type="EMBL" id="CP071182">
    <property type="protein sequence ID" value="QSO46273.1"/>
    <property type="molecule type" value="Genomic_DNA"/>
</dbReference>
<evidence type="ECO:0000313" key="2">
    <source>
        <dbReference type="Proteomes" id="UP000663505"/>
    </source>
</evidence>